<dbReference type="Gramene" id="ONK63535">
    <property type="protein sequence ID" value="ONK63535"/>
    <property type="gene ID" value="A4U43_C07F16230"/>
</dbReference>
<dbReference type="PANTHER" id="PTHR14222:SF2">
    <property type="entry name" value="CONDENSIN COMPLEX SUBUNIT 1"/>
    <property type="match status" value="1"/>
</dbReference>
<dbReference type="GO" id="GO:0042393">
    <property type="term" value="F:histone binding"/>
    <property type="evidence" value="ECO:0007669"/>
    <property type="project" value="TreeGrafter"/>
</dbReference>
<feature type="region of interest" description="Disordered" evidence="11">
    <location>
        <begin position="1267"/>
        <end position="1332"/>
    </location>
</feature>
<evidence type="ECO:0000259" key="12">
    <source>
        <dbReference type="PROSITE" id="PS51050"/>
    </source>
</evidence>
<evidence type="ECO:0000256" key="8">
    <source>
        <dbReference type="ARBA" id="ARBA00023067"/>
    </source>
</evidence>
<dbReference type="GO" id="GO:0016787">
    <property type="term" value="F:hydrolase activity"/>
    <property type="evidence" value="ECO:0007669"/>
    <property type="project" value="UniProtKB-KW"/>
</dbReference>
<dbReference type="GO" id="GO:0008270">
    <property type="term" value="F:zinc ion binding"/>
    <property type="evidence" value="ECO:0007669"/>
    <property type="project" value="UniProtKB-KW"/>
</dbReference>
<dbReference type="CDD" id="cd18008">
    <property type="entry name" value="DEXDc_SHPRH-like"/>
    <property type="match status" value="1"/>
</dbReference>
<evidence type="ECO:0000256" key="3">
    <source>
        <dbReference type="ARBA" id="ARBA00022723"/>
    </source>
</evidence>
<protein>
    <submittedName>
        <fullName evidence="15">Uncharacterized protein</fullName>
    </submittedName>
</protein>
<dbReference type="InterPro" id="IPR011989">
    <property type="entry name" value="ARM-like"/>
</dbReference>
<dbReference type="SMART" id="SM00487">
    <property type="entry name" value="DEXDc"/>
    <property type="match status" value="1"/>
</dbReference>
<dbReference type="FunFam" id="1.25.10.10:FF:000403">
    <property type="entry name" value="Condensin complex subunit 1"/>
    <property type="match status" value="1"/>
</dbReference>
<evidence type="ECO:0000256" key="7">
    <source>
        <dbReference type="ARBA" id="ARBA00022833"/>
    </source>
</evidence>
<dbReference type="Gene3D" id="3.30.40.100">
    <property type="match status" value="1"/>
</dbReference>
<keyword evidence="16" id="KW-1185">Reference proteome</keyword>
<dbReference type="PROSITE" id="PS51050">
    <property type="entry name" value="ZF_CW"/>
    <property type="match status" value="1"/>
</dbReference>
<keyword evidence="9" id="KW-0539">Nucleus</keyword>
<dbReference type="GO" id="GO:0005634">
    <property type="term" value="C:nucleus"/>
    <property type="evidence" value="ECO:0007669"/>
    <property type="project" value="UniProtKB-SubCell"/>
</dbReference>
<evidence type="ECO:0000313" key="15">
    <source>
        <dbReference type="EMBL" id="ONK63535.1"/>
    </source>
</evidence>
<feature type="compositionally biased region" description="Polar residues" evidence="11">
    <location>
        <begin position="1269"/>
        <end position="1278"/>
    </location>
</feature>
<dbReference type="PROSITE" id="PS00518">
    <property type="entry name" value="ZF_RING_1"/>
    <property type="match status" value="1"/>
</dbReference>
<evidence type="ECO:0000256" key="10">
    <source>
        <dbReference type="ARBA" id="ARBA00023306"/>
    </source>
</evidence>
<dbReference type="InterPro" id="IPR049730">
    <property type="entry name" value="SNF2/RAD54-like_C"/>
</dbReference>
<dbReference type="CDD" id="cd18793">
    <property type="entry name" value="SF2_C_SNF"/>
    <property type="match status" value="1"/>
</dbReference>
<evidence type="ECO:0000256" key="9">
    <source>
        <dbReference type="ARBA" id="ARBA00023242"/>
    </source>
</evidence>
<dbReference type="InterPro" id="IPR026971">
    <property type="entry name" value="CND1/NCAPD3"/>
</dbReference>
<dbReference type="SMART" id="SM00490">
    <property type="entry name" value="HELICc"/>
    <property type="match status" value="1"/>
</dbReference>
<evidence type="ECO:0000256" key="2">
    <source>
        <dbReference type="ARBA" id="ARBA00022618"/>
    </source>
</evidence>
<dbReference type="Proteomes" id="UP000243459">
    <property type="component" value="Chromosome 7"/>
</dbReference>
<dbReference type="GO" id="GO:0010032">
    <property type="term" value="P:meiotic chromosome condensation"/>
    <property type="evidence" value="ECO:0007669"/>
    <property type="project" value="TreeGrafter"/>
</dbReference>
<dbReference type="GO" id="GO:0000779">
    <property type="term" value="C:condensed chromosome, centromeric region"/>
    <property type="evidence" value="ECO:0007669"/>
    <property type="project" value="TreeGrafter"/>
</dbReference>
<evidence type="ECO:0000259" key="13">
    <source>
        <dbReference type="PROSITE" id="PS51192"/>
    </source>
</evidence>
<feature type="domain" description="Helicase ATP-binding" evidence="13">
    <location>
        <begin position="1992"/>
        <end position="2157"/>
    </location>
</feature>
<accession>A0A5P1ECC6</accession>
<dbReference type="GO" id="GO:0005524">
    <property type="term" value="F:ATP binding"/>
    <property type="evidence" value="ECO:0007669"/>
    <property type="project" value="InterPro"/>
</dbReference>
<keyword evidence="6" id="KW-0378">Hydrolase</keyword>
<dbReference type="Pfam" id="PF00176">
    <property type="entry name" value="SNF2-rel_dom"/>
    <property type="match status" value="1"/>
</dbReference>
<dbReference type="Pfam" id="PF12922">
    <property type="entry name" value="Cnd1_N"/>
    <property type="match status" value="1"/>
</dbReference>
<dbReference type="InterPro" id="IPR038718">
    <property type="entry name" value="SNF2-like_sf"/>
</dbReference>
<dbReference type="InterPro" id="IPR011124">
    <property type="entry name" value="Znf_CW"/>
</dbReference>
<keyword evidence="5" id="KW-0498">Mitosis</keyword>
<keyword evidence="4" id="KW-0863">Zinc-finger</keyword>
<feature type="domain" description="Helicase C-terminal" evidence="14">
    <location>
        <begin position="2461"/>
        <end position="2597"/>
    </location>
</feature>
<proteinExistence type="predicted"/>
<dbReference type="InterPro" id="IPR024324">
    <property type="entry name" value="Condensin_cplx_su1_N"/>
</dbReference>
<dbReference type="Gene3D" id="1.25.10.10">
    <property type="entry name" value="Leucine-rich Repeat Variant"/>
    <property type="match status" value="2"/>
</dbReference>
<dbReference type="PANTHER" id="PTHR14222">
    <property type="entry name" value="CONDENSIN"/>
    <property type="match status" value="1"/>
</dbReference>
<dbReference type="InterPro" id="IPR016024">
    <property type="entry name" value="ARM-type_fold"/>
</dbReference>
<dbReference type="Pfam" id="PF12717">
    <property type="entry name" value="Cnd1"/>
    <property type="match status" value="1"/>
</dbReference>
<dbReference type="Pfam" id="PF07496">
    <property type="entry name" value="zf-CW"/>
    <property type="match status" value="1"/>
</dbReference>
<dbReference type="InterPro" id="IPR032682">
    <property type="entry name" value="Cnd1_C"/>
</dbReference>
<feature type="region of interest" description="Disordered" evidence="11">
    <location>
        <begin position="1225"/>
        <end position="1246"/>
    </location>
</feature>
<dbReference type="InterPro" id="IPR036047">
    <property type="entry name" value="F-box-like_dom_sf"/>
</dbReference>
<dbReference type="InterPro" id="IPR001650">
    <property type="entry name" value="Helicase_C-like"/>
</dbReference>
<dbReference type="PROSITE" id="PS51194">
    <property type="entry name" value="HELICASE_CTER"/>
    <property type="match status" value="1"/>
</dbReference>
<evidence type="ECO:0000259" key="14">
    <source>
        <dbReference type="PROSITE" id="PS51194"/>
    </source>
</evidence>
<dbReference type="Pfam" id="PF00271">
    <property type="entry name" value="Helicase_C"/>
    <property type="match status" value="1"/>
</dbReference>
<dbReference type="SUPFAM" id="SSF48371">
    <property type="entry name" value="ARM repeat"/>
    <property type="match status" value="1"/>
</dbReference>
<sequence length="2635" mass="295046">MAPPFLFPSELKSLEEFPDDHRLYAASPIDASSLRPPDLEELVKGLAFDLSDKELFCVEEQDVFDRVYSLVKGFSFLSTSSKFNFVENLRSNLSVLLPNVDSLSRVPLQEEEGEAVRSSGVEIAARIASHRNALKIYTYFLLTIVLAEESASQGATVSSKAASQARKKNSTNSWNWESHRSRIINLISNSLEINLSLLFGSSNIDQSYLSFISKCTFTLYENQSLLRDATTRDSLGRIIGTIATKYHQTDQTCASILHLIYKFDFTVPHIAETVSGAEKKYGDGSLAIALIRDIGRTDPKDYVRDGVGAENIGRFLVELADHSPKLVSTNVGVLVPHFGGESYKIRNALVGVLGKLVAKAFKDVEGDVSSKSLRLRGKQAMLEILIERCRDVSAYTRSRVLQVWAELCEEHAISIGLWNEVATVASGRLEDKSAMVRKSALNLLITMLQHNPFGPQLRVAAFEATLEKYKQKLKGMEPGGTPQEDDSEGSKVHEQAAELQNESVSDSCLSSSQAQDSTVPDIGNLEQVRALVASLESGLQFSRCITSIMTTLVQLLASSSATDVENTILLLMRCRQFQIDGSEECLRKMLPLVFSQDKSIYEAVESAFINIYIRKNPAETARNLLSLVIDSSIGDLAALESLISNLVSKGEISTNMISALWDFFSFNINGVVAVQSRGALLVLCMAAKSSPGILSSHLQDIIDIGFGRRAKEEPLLARTACIALERLSEEDKQKVRCSGSRVFGCLQNLITGFWLPENVWYAAVDKAISTIYSIHPTPEVFAADIVKKSLSSVFGCARNDEVPTGQGEETDYVSVVPAAKLSRFLFIISHIALNQLVYIESCIKKIRKQKSKKERSRLESLPSSDDTNEATEGQGINAELGVSISEDVIIDTLSERAEKEIVCGHMTDMNIVGHCAPFLSKLCRNFNLMQKFPQLQASAMLALCKLMIIDADFCEANLQLLFTVLENAPSETVRSNCTVALGDLAARFPNLLEPWTENMYARLRDPSISVRKNAVLVLSHLILNDMMKVKGYINEMAICIEDKDARISSLAKLFFHELSKKGSNPIYNLLPDILGRLSSQNLKEEAFCNIMQFLINSIKKDKQMEALVEKLCNRFNGVTDIRQWEYIAYCLSQLTFSEKGLKKLIDSFKTYEHALCEDSVMDYFRVIISKCKKFAKPELKSCIEEFEEKLNKIHVEKKEQEATARNAQVHQQRLGTLKGIVTTKKSSAEKEMDENSTEVHGDGEIINGEGKENVTIEEFVLQDGDTLSEESGVSSVVNKSEVDDLEVQSPKTSHRGASKSKLKGSKGLMQDGKTVRTVKRTTRSTKSDGPNVFGFRSESGTLLLPIQPQNPKSAPEDASAANSPSFSKRKRRAGLVPVNGSVSIVHQIHALVSAGCLKIKARVLGVSVREEARAVVLVDVYLPIEVWSGWQFPKRGALAASVFKHVRCDWETRSSLLVLDENTDTYLQMHDESIWGCSDCHVLGCMMHNISSGAVNRSSFDLHEIFKMLSSVQKEEMSRSTRLKPEVAPAGTGLWDIADDVLTKILGTLRSNDLIRVACTCRHLRGLASSVIPCMNVKLFPHQEAAVDWMLRREHSAEVLPHPLYMSFSTEEGFSLYINAVSGEISTGVDPTVNDFRGGMFCDEPGLGKTVTTLSLILKTHGTLADPPQGVDVVWCMHESERRCGYYELSADNFTSMNFMSTWKRFIGQNGRRGKFCSSNLPLKCSSIEVPESSSGRHSKSMSPKFTDSLAYSVVNSGDSTCGSAPLMQATRILRCTRSLSRIKRNLLETYEKDGGWEGKRKAAALNDSKIESEEISAISLVSINSHKRNRKDDAGSSQSTETWVQCDACSKWRKLNERSLPDASAAWFCSMNTDPLHRSCADPEETWNYKRKITHFPGFYTKGTPQEEEQNVSFFTSVLKEHSMLLNSQTMKALTWLANLSHNKLREMETVGLRRPAFQDAQMLSGKNAPGYHKIFRAFGLVRKVERGTTRWFYPSTLDNLAFDLTALKIALTKPVDLVRLYLSGATLIIVPANLIDHWKTQIQMHVRPGQLRVYVWTDNKKPSAHNLAWDYDVVITTFSRLSAEWSLHKRSILMQVHWLRIVLDEGHTLGSSVNLTNKLQMAIALAATNRWILTGTPTPDTPTSHVGHLQPMLKFLHEEAYGQSQESWEVGILRPFESLMEEGRSRLLFLLQRIMISARKEDLRNIPPCIKKAIYLHFNEEHARSYNELAVTVRRNILMADWNDPSHVESLLNPKQWKFRGNTIRNVRLSCCVAGHINVKDAGQDIQETMDLLVQQGLDPHSEEYVFIEYSLLHGCSCFRCKVWCRLPVITPCRHLLCLDCVALDSEKCTFPGCGNHYVMQSPEALARPENPNPKWPVPKDLIELQPSYEQDDWDPDWQSTKSSKVAYLIERLKDLQESSRRIHYLESIHSREIILPMQKSNYSMFGCQESESSHNGPPCKILPEKVIIFSQFLEHIHVIEQQLTIAGIRYVGMYSPMPSSKKMKSLLIFQHDPSCMVLLMDGSAALGLDLSFVSFVFLMEPIWDRSMEEQVISRAHRMGATRPVYVETLAMRGTIEEQMLEFLQDSTLRKKALKREAEKTTNEGSKAPRTLHDFAENNYLSQLTFVHTNTEA</sequence>
<feature type="region of interest" description="Disordered" evidence="11">
    <location>
        <begin position="1346"/>
        <end position="1371"/>
    </location>
</feature>
<dbReference type="InterPro" id="IPR014001">
    <property type="entry name" value="Helicase_ATP-bd"/>
</dbReference>
<dbReference type="PROSITE" id="PS51192">
    <property type="entry name" value="HELICASE_ATP_BIND_1"/>
    <property type="match status" value="1"/>
</dbReference>
<gene>
    <name evidence="15" type="ORF">A4U43_C07F16230</name>
</gene>
<dbReference type="Gene3D" id="3.40.50.300">
    <property type="entry name" value="P-loop containing nucleotide triphosphate hydrolases"/>
    <property type="match status" value="1"/>
</dbReference>
<evidence type="ECO:0000256" key="1">
    <source>
        <dbReference type="ARBA" id="ARBA00004123"/>
    </source>
</evidence>
<dbReference type="GO" id="GO:0000796">
    <property type="term" value="C:condensin complex"/>
    <property type="evidence" value="ECO:0007669"/>
    <property type="project" value="TreeGrafter"/>
</dbReference>
<name>A0A5P1ECC6_ASPOF</name>
<comment type="subcellular location">
    <subcellularLocation>
        <location evidence="1">Nucleus</location>
    </subcellularLocation>
</comment>
<feature type="region of interest" description="Disordered" evidence="11">
    <location>
        <begin position="474"/>
        <end position="497"/>
    </location>
</feature>
<dbReference type="GO" id="GO:0007076">
    <property type="term" value="P:mitotic chromosome condensation"/>
    <property type="evidence" value="ECO:0007669"/>
    <property type="project" value="InterPro"/>
</dbReference>
<keyword evidence="3" id="KW-0479">Metal-binding</keyword>
<feature type="domain" description="CW-type" evidence="12">
    <location>
        <begin position="1838"/>
        <end position="1889"/>
    </location>
</feature>
<keyword evidence="7" id="KW-0862">Zinc</keyword>
<dbReference type="SUPFAM" id="SSF52540">
    <property type="entry name" value="P-loop containing nucleoside triphosphate hydrolases"/>
    <property type="match status" value="3"/>
</dbReference>
<keyword evidence="2" id="KW-0132">Cell division</keyword>
<dbReference type="Gene3D" id="3.40.50.10810">
    <property type="entry name" value="Tandem AAA-ATPase domain"/>
    <property type="match status" value="1"/>
</dbReference>
<reference evidence="16" key="1">
    <citation type="journal article" date="2017" name="Nat. Commun.">
        <title>The asparagus genome sheds light on the origin and evolution of a young Y chromosome.</title>
        <authorList>
            <person name="Harkess A."/>
            <person name="Zhou J."/>
            <person name="Xu C."/>
            <person name="Bowers J.E."/>
            <person name="Van der Hulst R."/>
            <person name="Ayyampalayam S."/>
            <person name="Mercati F."/>
            <person name="Riccardi P."/>
            <person name="McKain M.R."/>
            <person name="Kakrana A."/>
            <person name="Tang H."/>
            <person name="Ray J."/>
            <person name="Groenendijk J."/>
            <person name="Arikit S."/>
            <person name="Mathioni S.M."/>
            <person name="Nakano M."/>
            <person name="Shan H."/>
            <person name="Telgmann-Rauber A."/>
            <person name="Kanno A."/>
            <person name="Yue Z."/>
            <person name="Chen H."/>
            <person name="Li W."/>
            <person name="Chen Y."/>
            <person name="Xu X."/>
            <person name="Zhang Y."/>
            <person name="Luo S."/>
            <person name="Chen H."/>
            <person name="Gao J."/>
            <person name="Mao Z."/>
            <person name="Pires J.C."/>
            <person name="Luo M."/>
            <person name="Kudrna D."/>
            <person name="Wing R.A."/>
            <person name="Meyers B.C."/>
            <person name="Yi K."/>
            <person name="Kong H."/>
            <person name="Lavrijsen P."/>
            <person name="Sunseri F."/>
            <person name="Falavigna A."/>
            <person name="Ye Y."/>
            <person name="Leebens-Mack J.H."/>
            <person name="Chen G."/>
        </authorList>
    </citation>
    <scope>NUCLEOTIDE SEQUENCE [LARGE SCALE GENOMIC DNA]</scope>
    <source>
        <strain evidence="16">cv. DH0086</strain>
    </source>
</reference>
<dbReference type="InterPro" id="IPR027417">
    <property type="entry name" value="P-loop_NTPase"/>
</dbReference>
<feature type="compositionally biased region" description="Basic residues" evidence="11">
    <location>
        <begin position="1292"/>
        <end position="1304"/>
    </location>
</feature>
<evidence type="ECO:0000256" key="11">
    <source>
        <dbReference type="SAM" id="MobiDB-lite"/>
    </source>
</evidence>
<evidence type="ECO:0000256" key="6">
    <source>
        <dbReference type="ARBA" id="ARBA00022801"/>
    </source>
</evidence>
<evidence type="ECO:0000256" key="5">
    <source>
        <dbReference type="ARBA" id="ARBA00022776"/>
    </source>
</evidence>
<keyword evidence="10" id="KW-0131">Cell cycle</keyword>
<organism evidence="15 16">
    <name type="scientific">Asparagus officinalis</name>
    <name type="common">Garden asparagus</name>
    <dbReference type="NCBI Taxonomy" id="4686"/>
    <lineage>
        <taxon>Eukaryota</taxon>
        <taxon>Viridiplantae</taxon>
        <taxon>Streptophyta</taxon>
        <taxon>Embryophyta</taxon>
        <taxon>Tracheophyta</taxon>
        <taxon>Spermatophyta</taxon>
        <taxon>Magnoliopsida</taxon>
        <taxon>Liliopsida</taxon>
        <taxon>Asparagales</taxon>
        <taxon>Asparagaceae</taxon>
        <taxon>Asparagoideae</taxon>
        <taxon>Asparagus</taxon>
    </lineage>
</organism>
<dbReference type="GO" id="GO:0051301">
    <property type="term" value="P:cell division"/>
    <property type="evidence" value="ECO:0007669"/>
    <property type="project" value="UniProtKB-KW"/>
</dbReference>
<evidence type="ECO:0000313" key="16">
    <source>
        <dbReference type="Proteomes" id="UP000243459"/>
    </source>
</evidence>
<dbReference type="InterPro" id="IPR000330">
    <property type="entry name" value="SNF2_N"/>
</dbReference>
<dbReference type="EMBL" id="CM007387">
    <property type="protein sequence ID" value="ONK63535.1"/>
    <property type="molecule type" value="Genomic_DNA"/>
</dbReference>
<evidence type="ECO:0000256" key="4">
    <source>
        <dbReference type="ARBA" id="ARBA00022771"/>
    </source>
</evidence>
<dbReference type="InterPro" id="IPR017907">
    <property type="entry name" value="Znf_RING_CS"/>
</dbReference>
<feature type="compositionally biased region" description="Basic and acidic residues" evidence="11">
    <location>
        <begin position="1237"/>
        <end position="1246"/>
    </location>
</feature>
<dbReference type="SUPFAM" id="SSF81383">
    <property type="entry name" value="F-box domain"/>
    <property type="match status" value="1"/>
</dbReference>
<keyword evidence="8" id="KW-0226">DNA condensation</keyword>